<accession>A0AAD9RFG2</accession>
<comment type="caution">
    <text evidence="1">The sequence shown here is derived from an EMBL/GenBank/DDBJ whole genome shotgun (WGS) entry which is preliminary data.</text>
</comment>
<evidence type="ECO:0000313" key="1">
    <source>
        <dbReference type="EMBL" id="KAK2578318.1"/>
    </source>
</evidence>
<name>A0AAD9RFG2_9HYME</name>
<sequence>MQSNHHGNGTFVRNRDLIEEWISEPTYSKKVLKVIQKLASLLNVKIVSDEMKLKVKAFCMALGRKWKDCSRSHRYLFKRHHVWLDKEISITSGKTVMQPQLACSRERPRLPFQEASLKTKKRRIEPLLTSHSYEELNYAATVSKKSRTADDKKRTNISHHELVALYLDLGLSDRKYETLRCFVNKLHEDCFPSIKTFRKIKNSFLSFNITITETSAEVDMQNLLNGTSDSILKLIKIEESCNLKLVCKWGFDALVPLKLVDMRNGKQLWINSRSPSTLFCRPIKFMFAQENAQLVRQQEITMKTLISRLSLYKKCELDNDINLIIRYELHFTMIDGSICNILSNTNASAKCYICGSTPKEMNFKGSAKKLSNIDHYRFGLSTLHAWIRT</sequence>
<dbReference type="AlphaFoldDB" id="A0AAD9RFG2"/>
<evidence type="ECO:0000313" key="2">
    <source>
        <dbReference type="Proteomes" id="UP001258017"/>
    </source>
</evidence>
<gene>
    <name evidence="1" type="ORF">KPH14_010923</name>
</gene>
<dbReference type="EMBL" id="JAIFRP010000434">
    <property type="protein sequence ID" value="KAK2578318.1"/>
    <property type="molecule type" value="Genomic_DNA"/>
</dbReference>
<dbReference type="Proteomes" id="UP001258017">
    <property type="component" value="Unassembled WGS sequence"/>
</dbReference>
<reference evidence="1" key="1">
    <citation type="submission" date="2021-08" db="EMBL/GenBank/DDBJ databases">
        <authorList>
            <person name="Misof B."/>
            <person name="Oliver O."/>
            <person name="Podsiadlowski L."/>
            <person name="Donath A."/>
            <person name="Peters R."/>
            <person name="Mayer C."/>
            <person name="Rust J."/>
            <person name="Gunkel S."/>
            <person name="Lesny P."/>
            <person name="Martin S."/>
            <person name="Oeyen J.P."/>
            <person name="Petersen M."/>
            <person name="Panagiotis P."/>
            <person name="Wilbrandt J."/>
            <person name="Tanja T."/>
        </authorList>
    </citation>
    <scope>NUCLEOTIDE SEQUENCE</scope>
    <source>
        <strain evidence="1">GBR_01_08_01A</strain>
        <tissue evidence="1">Thorax + abdomen</tissue>
    </source>
</reference>
<reference evidence="1" key="2">
    <citation type="journal article" date="2023" name="Commun. Biol.">
        <title>Intrasexual cuticular hydrocarbon dimorphism in a wasp sheds light on hydrocarbon biosynthesis genes in Hymenoptera.</title>
        <authorList>
            <person name="Moris V.C."/>
            <person name="Podsiadlowski L."/>
            <person name="Martin S."/>
            <person name="Oeyen J.P."/>
            <person name="Donath A."/>
            <person name="Petersen M."/>
            <person name="Wilbrandt J."/>
            <person name="Misof B."/>
            <person name="Liedtke D."/>
            <person name="Thamm M."/>
            <person name="Scheiner R."/>
            <person name="Schmitt T."/>
            <person name="Niehuis O."/>
        </authorList>
    </citation>
    <scope>NUCLEOTIDE SEQUENCE</scope>
    <source>
        <strain evidence="1">GBR_01_08_01A</strain>
    </source>
</reference>
<protein>
    <submittedName>
        <fullName evidence="1">Uncharacterized protein</fullName>
    </submittedName>
</protein>
<proteinExistence type="predicted"/>
<keyword evidence="2" id="KW-1185">Reference proteome</keyword>
<organism evidence="1 2">
    <name type="scientific">Odynerus spinipes</name>
    <dbReference type="NCBI Taxonomy" id="1348599"/>
    <lineage>
        <taxon>Eukaryota</taxon>
        <taxon>Metazoa</taxon>
        <taxon>Ecdysozoa</taxon>
        <taxon>Arthropoda</taxon>
        <taxon>Hexapoda</taxon>
        <taxon>Insecta</taxon>
        <taxon>Pterygota</taxon>
        <taxon>Neoptera</taxon>
        <taxon>Endopterygota</taxon>
        <taxon>Hymenoptera</taxon>
        <taxon>Apocrita</taxon>
        <taxon>Aculeata</taxon>
        <taxon>Vespoidea</taxon>
        <taxon>Vespidae</taxon>
        <taxon>Eumeninae</taxon>
        <taxon>Odynerus</taxon>
    </lineage>
</organism>